<evidence type="ECO:0000313" key="2">
    <source>
        <dbReference type="EMBL" id="OCA16229.1"/>
    </source>
</evidence>
<organism evidence="2">
    <name type="scientific">Xenopus tropicalis</name>
    <name type="common">Western clawed frog</name>
    <name type="synonym">Silurana tropicalis</name>
    <dbReference type="NCBI Taxonomy" id="8364"/>
    <lineage>
        <taxon>Eukaryota</taxon>
        <taxon>Metazoa</taxon>
        <taxon>Chordata</taxon>
        <taxon>Craniata</taxon>
        <taxon>Vertebrata</taxon>
        <taxon>Euteleostomi</taxon>
        <taxon>Amphibia</taxon>
        <taxon>Batrachia</taxon>
        <taxon>Anura</taxon>
        <taxon>Pipoidea</taxon>
        <taxon>Pipidae</taxon>
        <taxon>Xenopodinae</taxon>
        <taxon>Xenopus</taxon>
        <taxon>Silurana</taxon>
    </lineage>
</organism>
<accession>A0A1B8Y005</accession>
<reference evidence="2" key="2">
    <citation type="journal article" date="2010" name="Science">
        <title>The genome of the Western clawed frog Xenopus tropicalis.</title>
        <authorList>
            <person name="Hellsten U."/>
            <person name="Harland R.M."/>
            <person name="Gilchrist M.J."/>
            <person name="Hendrix D."/>
            <person name="Jurka J."/>
            <person name="Kapitonov V."/>
            <person name="Ovcharenko I."/>
            <person name="Putnam N.H."/>
            <person name="Shu S."/>
            <person name="Taher L."/>
            <person name="Blitz I.L."/>
            <person name="Blumberg B."/>
            <person name="Dichmann D.S."/>
            <person name="Dubchak I."/>
            <person name="Amaya E."/>
            <person name="Detter J.C."/>
            <person name="Fletcher R."/>
            <person name="Gerhard D.S."/>
            <person name="Goodstein D."/>
            <person name="Graves T."/>
            <person name="Grigoriev I.V."/>
            <person name="Grimwood J."/>
            <person name="Kawashima T."/>
            <person name="Lindquist E."/>
            <person name="Lucas S.M."/>
            <person name="Mead P.E."/>
            <person name="Mitros T."/>
            <person name="Ogino H."/>
            <person name="Ohta Y."/>
            <person name="Poliakov A.V."/>
            <person name="Pollet N."/>
            <person name="Robert J."/>
            <person name="Salamov A."/>
            <person name="Sater A.K."/>
            <person name="Schmutz J."/>
            <person name="Terry A."/>
            <person name="Vize P.D."/>
            <person name="Warren W.C."/>
            <person name="Wells D."/>
            <person name="Wills A."/>
            <person name="Wilson R.K."/>
            <person name="Zimmerman L.B."/>
            <person name="Zorn A.M."/>
            <person name="Grainger R."/>
            <person name="Grammer T."/>
            <person name="Khokha M.K."/>
            <person name="Richardson P.M."/>
            <person name="Rokhsar D.S."/>
        </authorList>
    </citation>
    <scope>NUCLEOTIDE SEQUENCE [LARGE SCALE GENOMIC DNA]</scope>
    <source>
        <strain evidence="2">Nigerian</strain>
    </source>
</reference>
<feature type="signal peptide" evidence="1">
    <location>
        <begin position="1"/>
        <end position="15"/>
    </location>
</feature>
<name>A0A1B8Y005_XENTR</name>
<reference evidence="2" key="1">
    <citation type="submission" date="2009-11" db="EMBL/GenBank/DDBJ databases">
        <authorList>
            <consortium name="US DOE Joint Genome Institute (JGI-PGF)"/>
            <person name="Ottilar R."/>
            <person name="Schmutz J."/>
            <person name="Salamov A."/>
            <person name="Cheng J.F."/>
            <person name="Lucas S."/>
            <person name="Pitluck S."/>
            <person name="Gundlach H."/>
            <person name="Guo Y."/>
            <person name="Haberer G."/>
            <person name="Nasrallah J."/>
            <person name="Mayer K.F.X."/>
            <person name="van de Peer Y."/>
            <person name="Weigel D."/>
            <person name="Grigoriev I.V."/>
        </authorList>
    </citation>
    <scope>NUCLEOTIDE SEQUENCE</scope>
    <source>
        <strain evidence="2">Nigerian</strain>
    </source>
</reference>
<dbReference type="EMBL" id="KV460642">
    <property type="protein sequence ID" value="OCA16229.1"/>
    <property type="molecule type" value="Genomic_DNA"/>
</dbReference>
<protein>
    <submittedName>
        <fullName evidence="2">Uncharacterized protein</fullName>
    </submittedName>
</protein>
<feature type="non-terminal residue" evidence="2">
    <location>
        <position position="41"/>
    </location>
</feature>
<feature type="chain" id="PRO_5013131080" evidence="1">
    <location>
        <begin position="16"/>
        <end position="41"/>
    </location>
</feature>
<keyword evidence="1" id="KW-0732">Signal</keyword>
<reference evidence="2" key="3">
    <citation type="submission" date="2016-05" db="EMBL/GenBank/DDBJ databases">
        <title>WGS assembly of Xenopus tropicalis.</title>
        <authorList>
            <person name="Sessions A."/>
            <person name="Jenkins J."/>
            <person name="Mitros T."/>
            <person name="Lyons J.T."/>
            <person name="Dichmann D.S."/>
            <person name="Robert J."/>
            <person name="Harland R.M."/>
            <person name="Rokhsar D.S."/>
        </authorList>
    </citation>
    <scope>NUCLEOTIDE SEQUENCE</scope>
    <source>
        <strain evidence="2">Nigerian</strain>
    </source>
</reference>
<gene>
    <name evidence="2" type="ORF">XENTR_v900285631mg</name>
</gene>
<evidence type="ECO:0000256" key="1">
    <source>
        <dbReference type="SAM" id="SignalP"/>
    </source>
</evidence>
<dbReference type="AlphaFoldDB" id="A0A1B8Y005"/>
<sequence length="41" mass="4469">MCNCHCVCPFSFSALLVLTPDITPLHISICSDHYGSAFVLL</sequence>
<proteinExistence type="predicted"/>